<dbReference type="PROSITE" id="PS01090">
    <property type="entry name" value="TATD_2"/>
    <property type="match status" value="1"/>
</dbReference>
<evidence type="ECO:0000313" key="5">
    <source>
        <dbReference type="Proteomes" id="UP000176504"/>
    </source>
</evidence>
<keyword evidence="1 3" id="KW-0479">Metal-binding</keyword>
<dbReference type="CDD" id="cd01310">
    <property type="entry name" value="TatD_DNAse"/>
    <property type="match status" value="1"/>
</dbReference>
<keyword evidence="2" id="KW-0378">Hydrolase</keyword>
<dbReference type="EMBL" id="MEVI01000001">
    <property type="protein sequence ID" value="OGC55880.1"/>
    <property type="molecule type" value="Genomic_DNA"/>
</dbReference>
<organism evidence="4 5">
    <name type="scientific">candidate division WWE3 bacterium RIFCSPLOWO2_01_FULL_41_18</name>
    <dbReference type="NCBI Taxonomy" id="1802625"/>
    <lineage>
        <taxon>Bacteria</taxon>
        <taxon>Katanobacteria</taxon>
    </lineage>
</organism>
<dbReference type="Gene3D" id="3.20.20.140">
    <property type="entry name" value="Metal-dependent hydrolases"/>
    <property type="match status" value="1"/>
</dbReference>
<comment type="caution">
    <text evidence="4">The sequence shown here is derived from an EMBL/GenBank/DDBJ whole genome shotgun (WGS) entry which is preliminary data.</text>
</comment>
<dbReference type="InterPro" id="IPR015991">
    <property type="entry name" value="TatD/YcfH-like"/>
</dbReference>
<reference evidence="4 5" key="1">
    <citation type="journal article" date="2016" name="Nat. Commun.">
        <title>Thousands of microbial genomes shed light on interconnected biogeochemical processes in an aquifer system.</title>
        <authorList>
            <person name="Anantharaman K."/>
            <person name="Brown C.T."/>
            <person name="Hug L.A."/>
            <person name="Sharon I."/>
            <person name="Castelle C.J."/>
            <person name="Probst A.J."/>
            <person name="Thomas B.C."/>
            <person name="Singh A."/>
            <person name="Wilkins M.J."/>
            <person name="Karaoz U."/>
            <person name="Brodie E.L."/>
            <person name="Williams K.H."/>
            <person name="Hubbard S.S."/>
            <person name="Banfield J.F."/>
        </authorList>
    </citation>
    <scope>NUCLEOTIDE SEQUENCE [LARGE SCALE GENOMIC DNA]</scope>
</reference>
<evidence type="ECO:0000256" key="2">
    <source>
        <dbReference type="ARBA" id="ARBA00022801"/>
    </source>
</evidence>
<dbReference type="FunFam" id="3.20.20.140:FF:000005">
    <property type="entry name" value="TatD family hydrolase"/>
    <property type="match status" value="1"/>
</dbReference>
<dbReference type="PANTHER" id="PTHR46124:SF2">
    <property type="entry name" value="D-AMINOACYL-TRNA DEACYLASE"/>
    <property type="match status" value="1"/>
</dbReference>
<dbReference type="Proteomes" id="UP000176504">
    <property type="component" value="Unassembled WGS sequence"/>
</dbReference>
<dbReference type="PANTHER" id="PTHR46124">
    <property type="entry name" value="D-AMINOACYL-TRNA DEACYLASE"/>
    <property type="match status" value="1"/>
</dbReference>
<name>A0A1F4VFY1_UNCKA</name>
<sequence length="254" mass="28653">MLIDSHCHLQEDAFKSDLIKVVQSAVSENVNTMICIGTNLKTSADAVKLSQEYKEVYASIGIYPHEEMPNTDIREEISKLSKNKKVVAIGECGLDYSENGRNQEDQKELFRKQIGTAVQLDLPLIIHNRNADEDVITELNHYRETGRLRGVFHCFTGDTAFAKRVLELGFYISFTAIVTYPSAKHLEEVIKSVPKDRILIETDAPYLSPEGMRGKRNEPKNVKIVAVRIAEILNTSLTEVAKITSENARRLFTL</sequence>
<feature type="binding site" evidence="3">
    <location>
        <position position="127"/>
    </location>
    <ligand>
        <name>a divalent metal cation</name>
        <dbReference type="ChEBI" id="CHEBI:60240"/>
        <label>2</label>
    </ligand>
</feature>
<dbReference type="InterPro" id="IPR018228">
    <property type="entry name" value="DNase_TatD-rel_CS"/>
</dbReference>
<dbReference type="GO" id="GO:0046872">
    <property type="term" value="F:metal ion binding"/>
    <property type="evidence" value="ECO:0007669"/>
    <property type="project" value="UniProtKB-KW"/>
</dbReference>
<dbReference type="AlphaFoldDB" id="A0A1F4VFY1"/>
<dbReference type="PIRSF" id="PIRSF005902">
    <property type="entry name" value="DNase_TatD"/>
    <property type="match status" value="1"/>
</dbReference>
<feature type="binding site" evidence="3">
    <location>
        <position position="6"/>
    </location>
    <ligand>
        <name>a divalent metal cation</name>
        <dbReference type="ChEBI" id="CHEBI:60240"/>
        <label>1</label>
    </ligand>
</feature>
<feature type="binding site" evidence="3">
    <location>
        <position position="8"/>
    </location>
    <ligand>
        <name>a divalent metal cation</name>
        <dbReference type="ChEBI" id="CHEBI:60240"/>
        <label>1</label>
    </ligand>
</feature>
<evidence type="ECO:0000256" key="3">
    <source>
        <dbReference type="PIRSR" id="PIRSR005902-1"/>
    </source>
</evidence>
<feature type="binding site" evidence="3">
    <location>
        <position position="153"/>
    </location>
    <ligand>
        <name>a divalent metal cation</name>
        <dbReference type="ChEBI" id="CHEBI:60240"/>
        <label>2</label>
    </ligand>
</feature>
<evidence type="ECO:0000256" key="1">
    <source>
        <dbReference type="ARBA" id="ARBA00022723"/>
    </source>
</evidence>
<dbReference type="Pfam" id="PF01026">
    <property type="entry name" value="TatD_DNase"/>
    <property type="match status" value="1"/>
</dbReference>
<evidence type="ECO:0008006" key="6">
    <source>
        <dbReference type="Google" id="ProtNLM"/>
    </source>
</evidence>
<protein>
    <recommendedName>
        <fullName evidence="6">Hydrolase TatD</fullName>
    </recommendedName>
</protein>
<dbReference type="NCBIfam" id="TIGR00010">
    <property type="entry name" value="YchF/TatD family DNA exonuclease"/>
    <property type="match status" value="1"/>
</dbReference>
<accession>A0A1F4VFY1</accession>
<feature type="binding site" evidence="3">
    <location>
        <position position="203"/>
    </location>
    <ligand>
        <name>a divalent metal cation</name>
        <dbReference type="ChEBI" id="CHEBI:60240"/>
        <label>1</label>
    </ligand>
</feature>
<proteinExistence type="predicted"/>
<gene>
    <name evidence="4" type="ORF">A3A78_02475</name>
</gene>
<dbReference type="GO" id="GO:0004536">
    <property type="term" value="F:DNA nuclease activity"/>
    <property type="evidence" value="ECO:0007669"/>
    <property type="project" value="InterPro"/>
</dbReference>
<dbReference type="InterPro" id="IPR001130">
    <property type="entry name" value="TatD-like"/>
</dbReference>
<dbReference type="InterPro" id="IPR032466">
    <property type="entry name" value="Metal_Hydrolase"/>
</dbReference>
<dbReference type="GO" id="GO:0016788">
    <property type="term" value="F:hydrolase activity, acting on ester bonds"/>
    <property type="evidence" value="ECO:0007669"/>
    <property type="project" value="InterPro"/>
</dbReference>
<evidence type="ECO:0000313" key="4">
    <source>
        <dbReference type="EMBL" id="OGC55880.1"/>
    </source>
</evidence>
<dbReference type="PROSITE" id="PS01091">
    <property type="entry name" value="TATD_3"/>
    <property type="match status" value="1"/>
</dbReference>
<feature type="binding site" evidence="3">
    <location>
        <position position="91"/>
    </location>
    <ligand>
        <name>a divalent metal cation</name>
        <dbReference type="ChEBI" id="CHEBI:60240"/>
        <label>1</label>
    </ligand>
</feature>
<dbReference type="SUPFAM" id="SSF51556">
    <property type="entry name" value="Metallo-dependent hydrolases"/>
    <property type="match status" value="1"/>
</dbReference>